<dbReference type="HOGENOM" id="CLU_020424_0_0_1"/>
<protein>
    <submittedName>
        <fullName evidence="1 2">Uncharacterized protein</fullName>
    </submittedName>
</protein>
<sequence length="399" mass="45756">MAAMILEVNNTFGERRMYFLLPTERDTDRRITQPDVVDGKPLTRLKQKWPKDFHVSPFNSRKGTYTLDAHDVLAPGTQCHGNIDITIVLQSSKAHGKLVAKIFSDGPSIDPAQLFLWQRINFLARWWWVGFITFPRIVKEAGVLFFLRKLHVWFRPEPLKETVGRLADKIERDLEFVFRRYLRHIVERSESALVVKYIPGGISNATAELMLSPSAARSEHHETEHLEFKVLTPAFYSRFVHYAHDLEALFCELRESNTIWLSNPELLPKLALRRPPPPLQATSYVDFVSFKALQRLRQRPERIVRPLTSSQTIATNASAQDVRGFRISSMDAFVLSYNDPDMKAVYRNSTLRLFIANRTAMGIVPLLEGQIFLLRLATAWLIARSLNALIALLSNTMTA</sequence>
<organism evidence="1">
    <name type="scientific">Gaeumannomyces tritici (strain R3-111a-1)</name>
    <name type="common">Wheat and barley take-all root rot fungus</name>
    <name type="synonym">Gaeumannomyces graminis var. tritici</name>
    <dbReference type="NCBI Taxonomy" id="644352"/>
    <lineage>
        <taxon>Eukaryota</taxon>
        <taxon>Fungi</taxon>
        <taxon>Dikarya</taxon>
        <taxon>Ascomycota</taxon>
        <taxon>Pezizomycotina</taxon>
        <taxon>Sordariomycetes</taxon>
        <taxon>Sordariomycetidae</taxon>
        <taxon>Magnaporthales</taxon>
        <taxon>Magnaporthaceae</taxon>
        <taxon>Gaeumannomyces</taxon>
    </lineage>
</organism>
<reference evidence="1" key="2">
    <citation type="submission" date="2010-07" db="EMBL/GenBank/DDBJ databases">
        <authorList>
            <consortium name="The Broad Institute Genome Sequencing Platform"/>
            <consortium name="Broad Institute Genome Sequencing Center for Infectious Disease"/>
            <person name="Ma L.-J."/>
            <person name="Dead R."/>
            <person name="Young S."/>
            <person name="Zeng Q."/>
            <person name="Koehrsen M."/>
            <person name="Alvarado L."/>
            <person name="Berlin A."/>
            <person name="Chapman S.B."/>
            <person name="Chen Z."/>
            <person name="Freedman E."/>
            <person name="Gellesch M."/>
            <person name="Goldberg J."/>
            <person name="Griggs A."/>
            <person name="Gujja S."/>
            <person name="Heilman E.R."/>
            <person name="Heiman D."/>
            <person name="Hepburn T."/>
            <person name="Howarth C."/>
            <person name="Jen D."/>
            <person name="Larson L."/>
            <person name="Mehta T."/>
            <person name="Neiman D."/>
            <person name="Pearson M."/>
            <person name="Roberts A."/>
            <person name="Saif S."/>
            <person name="Shea T."/>
            <person name="Shenoy N."/>
            <person name="Sisk P."/>
            <person name="Stolte C."/>
            <person name="Sykes S."/>
            <person name="Walk T."/>
            <person name="White J."/>
            <person name="Yandava C."/>
            <person name="Haas B."/>
            <person name="Nusbaum C."/>
            <person name="Birren B."/>
        </authorList>
    </citation>
    <scope>NUCLEOTIDE SEQUENCE</scope>
    <source>
        <strain evidence="1">R3-111a-1</strain>
    </source>
</reference>
<dbReference type="PANTHER" id="PTHR33973">
    <property type="entry name" value="OS07G0153300 PROTEIN"/>
    <property type="match status" value="1"/>
</dbReference>
<dbReference type="EnsemblFungi" id="EJT80779">
    <property type="protein sequence ID" value="EJT80779"/>
    <property type="gene ID" value="GGTG_00773"/>
</dbReference>
<name>J3NHN6_GAET3</name>
<dbReference type="PANTHER" id="PTHR33973:SF4">
    <property type="entry name" value="OS07G0153300 PROTEIN"/>
    <property type="match status" value="1"/>
</dbReference>
<dbReference type="RefSeq" id="XP_009216788.1">
    <property type="nucleotide sequence ID" value="XM_009218524.1"/>
</dbReference>
<dbReference type="Proteomes" id="UP000006039">
    <property type="component" value="Unassembled WGS sequence"/>
</dbReference>
<dbReference type="EMBL" id="GL385395">
    <property type="protein sequence ID" value="EJT80779.1"/>
    <property type="molecule type" value="Genomic_DNA"/>
</dbReference>
<accession>J3NHN6</accession>
<evidence type="ECO:0000313" key="3">
    <source>
        <dbReference type="Proteomes" id="UP000006039"/>
    </source>
</evidence>
<dbReference type="VEuPathDB" id="FungiDB:GGTG_00773"/>
<dbReference type="InterPro" id="IPR010775">
    <property type="entry name" value="DUF1365"/>
</dbReference>
<dbReference type="Pfam" id="PF07103">
    <property type="entry name" value="DUF1365"/>
    <property type="match status" value="1"/>
</dbReference>
<gene>
    <name evidence="2" type="primary">20341231</name>
    <name evidence="1" type="ORF">GGTG_00773</name>
</gene>
<evidence type="ECO:0000313" key="2">
    <source>
        <dbReference type="EnsemblFungi" id="EJT80779"/>
    </source>
</evidence>
<dbReference type="AlphaFoldDB" id="J3NHN6"/>
<proteinExistence type="predicted"/>
<dbReference type="eggNOG" id="ENOG502RGVU">
    <property type="taxonomic scope" value="Eukaryota"/>
</dbReference>
<reference evidence="2" key="5">
    <citation type="submission" date="2018-04" db="UniProtKB">
        <authorList>
            <consortium name="EnsemblFungi"/>
        </authorList>
    </citation>
    <scope>IDENTIFICATION</scope>
    <source>
        <strain evidence="2">R3-111a-1</strain>
    </source>
</reference>
<dbReference type="GeneID" id="20341231"/>
<dbReference type="OrthoDB" id="3340520at2759"/>
<reference evidence="1" key="3">
    <citation type="submission" date="2010-09" db="EMBL/GenBank/DDBJ databases">
        <title>Annotation of Gaeumannomyces graminis var. tritici R3-111a-1.</title>
        <authorList>
            <consortium name="The Broad Institute Genome Sequencing Platform"/>
            <person name="Ma L.-J."/>
            <person name="Dead R."/>
            <person name="Young S.K."/>
            <person name="Zeng Q."/>
            <person name="Gargeya S."/>
            <person name="Fitzgerald M."/>
            <person name="Haas B."/>
            <person name="Abouelleil A."/>
            <person name="Alvarado L."/>
            <person name="Arachchi H.M."/>
            <person name="Berlin A."/>
            <person name="Brown A."/>
            <person name="Chapman S.B."/>
            <person name="Chen Z."/>
            <person name="Dunbar C."/>
            <person name="Freedman E."/>
            <person name="Gearin G."/>
            <person name="Gellesch M."/>
            <person name="Goldberg J."/>
            <person name="Griggs A."/>
            <person name="Gujja S."/>
            <person name="Heiman D."/>
            <person name="Howarth C."/>
            <person name="Larson L."/>
            <person name="Lui A."/>
            <person name="MacDonald P.J.P."/>
            <person name="Mehta T."/>
            <person name="Montmayeur A."/>
            <person name="Murphy C."/>
            <person name="Neiman D."/>
            <person name="Pearson M."/>
            <person name="Priest M."/>
            <person name="Roberts A."/>
            <person name="Saif S."/>
            <person name="Shea T."/>
            <person name="Shenoy N."/>
            <person name="Sisk P."/>
            <person name="Stolte C."/>
            <person name="Sykes S."/>
            <person name="Yandava C."/>
            <person name="Wortman J."/>
            <person name="Nusbaum C."/>
            <person name="Birren B."/>
        </authorList>
    </citation>
    <scope>NUCLEOTIDE SEQUENCE</scope>
    <source>
        <strain evidence="1">R3-111a-1</strain>
    </source>
</reference>
<reference evidence="2" key="4">
    <citation type="journal article" date="2015" name="G3 (Bethesda)">
        <title>Genome sequences of three phytopathogenic species of the Magnaporthaceae family of fungi.</title>
        <authorList>
            <person name="Okagaki L.H."/>
            <person name="Nunes C.C."/>
            <person name="Sailsbery J."/>
            <person name="Clay B."/>
            <person name="Brown D."/>
            <person name="John T."/>
            <person name="Oh Y."/>
            <person name="Young N."/>
            <person name="Fitzgerald M."/>
            <person name="Haas B.J."/>
            <person name="Zeng Q."/>
            <person name="Young S."/>
            <person name="Adiconis X."/>
            <person name="Fan L."/>
            <person name="Levin J.Z."/>
            <person name="Mitchell T.K."/>
            <person name="Okubara P.A."/>
            <person name="Farman M.L."/>
            <person name="Kohn L.M."/>
            <person name="Birren B."/>
            <person name="Ma L.-J."/>
            <person name="Dean R.A."/>
        </authorList>
    </citation>
    <scope>NUCLEOTIDE SEQUENCE</scope>
    <source>
        <strain evidence="2">R3-111a-1</strain>
    </source>
</reference>
<evidence type="ECO:0000313" key="1">
    <source>
        <dbReference type="EMBL" id="EJT80779.1"/>
    </source>
</evidence>
<keyword evidence="3" id="KW-1185">Reference proteome</keyword>
<reference evidence="3" key="1">
    <citation type="submission" date="2010-07" db="EMBL/GenBank/DDBJ databases">
        <title>The genome sequence of Gaeumannomyces graminis var. tritici strain R3-111a-1.</title>
        <authorList>
            <consortium name="The Broad Institute Genome Sequencing Platform"/>
            <person name="Ma L.-J."/>
            <person name="Dead R."/>
            <person name="Young S."/>
            <person name="Zeng Q."/>
            <person name="Koehrsen M."/>
            <person name="Alvarado L."/>
            <person name="Berlin A."/>
            <person name="Chapman S.B."/>
            <person name="Chen Z."/>
            <person name="Freedman E."/>
            <person name="Gellesch M."/>
            <person name="Goldberg J."/>
            <person name="Griggs A."/>
            <person name="Gujja S."/>
            <person name="Heilman E.R."/>
            <person name="Heiman D."/>
            <person name="Hepburn T."/>
            <person name="Howarth C."/>
            <person name="Jen D."/>
            <person name="Larson L."/>
            <person name="Mehta T."/>
            <person name="Neiman D."/>
            <person name="Pearson M."/>
            <person name="Roberts A."/>
            <person name="Saif S."/>
            <person name="Shea T."/>
            <person name="Shenoy N."/>
            <person name="Sisk P."/>
            <person name="Stolte C."/>
            <person name="Sykes S."/>
            <person name="Walk T."/>
            <person name="White J."/>
            <person name="Yandava C."/>
            <person name="Haas B."/>
            <person name="Nusbaum C."/>
            <person name="Birren B."/>
        </authorList>
    </citation>
    <scope>NUCLEOTIDE SEQUENCE [LARGE SCALE GENOMIC DNA]</scope>
    <source>
        <strain evidence="3">R3-111a-1</strain>
    </source>
</reference>